<evidence type="ECO:0000313" key="3">
    <source>
        <dbReference type="Proteomes" id="UP001209878"/>
    </source>
</evidence>
<accession>A0AAD9L412</accession>
<gene>
    <name evidence="2" type="ORF">NP493_362g00039</name>
</gene>
<keyword evidence="3" id="KW-1185">Reference proteome</keyword>
<evidence type="ECO:0000313" key="2">
    <source>
        <dbReference type="EMBL" id="KAK2182220.1"/>
    </source>
</evidence>
<feature type="region of interest" description="Disordered" evidence="1">
    <location>
        <begin position="46"/>
        <end position="65"/>
    </location>
</feature>
<protein>
    <submittedName>
        <fullName evidence="2">Uncharacterized protein</fullName>
    </submittedName>
</protein>
<dbReference type="EMBL" id="JAODUO010000361">
    <property type="protein sequence ID" value="KAK2182220.1"/>
    <property type="molecule type" value="Genomic_DNA"/>
</dbReference>
<proteinExistence type="predicted"/>
<comment type="caution">
    <text evidence="2">The sequence shown here is derived from an EMBL/GenBank/DDBJ whole genome shotgun (WGS) entry which is preliminary data.</text>
</comment>
<dbReference type="Proteomes" id="UP001209878">
    <property type="component" value="Unassembled WGS sequence"/>
</dbReference>
<dbReference type="AlphaFoldDB" id="A0AAD9L412"/>
<reference evidence="2" key="1">
    <citation type="journal article" date="2023" name="Mol. Biol. Evol.">
        <title>Third-Generation Sequencing Reveals the Adaptive Role of the Epigenome in Three Deep-Sea Polychaetes.</title>
        <authorList>
            <person name="Perez M."/>
            <person name="Aroh O."/>
            <person name="Sun Y."/>
            <person name="Lan Y."/>
            <person name="Juniper S.K."/>
            <person name="Young C.R."/>
            <person name="Angers B."/>
            <person name="Qian P.Y."/>
        </authorList>
    </citation>
    <scope>NUCLEOTIDE SEQUENCE</scope>
    <source>
        <strain evidence="2">R07B-5</strain>
    </source>
</reference>
<sequence length="131" mass="14957">MAEHSDLVSELNSVERMSTLDRLKHAKKRRTQQLKKFVQYEKQLEKEQHKKRKAGTASANAAASKRPAKKARNVCFISDIMLLEAAARNDLDEGKFSDLDLMVSFIIYVSPIIHCGYIQISNCLFYLGFYG</sequence>
<organism evidence="2 3">
    <name type="scientific">Ridgeia piscesae</name>
    <name type="common">Tubeworm</name>
    <dbReference type="NCBI Taxonomy" id="27915"/>
    <lineage>
        <taxon>Eukaryota</taxon>
        <taxon>Metazoa</taxon>
        <taxon>Spiralia</taxon>
        <taxon>Lophotrochozoa</taxon>
        <taxon>Annelida</taxon>
        <taxon>Polychaeta</taxon>
        <taxon>Sedentaria</taxon>
        <taxon>Canalipalpata</taxon>
        <taxon>Sabellida</taxon>
        <taxon>Siboglinidae</taxon>
        <taxon>Ridgeia</taxon>
    </lineage>
</organism>
<evidence type="ECO:0000256" key="1">
    <source>
        <dbReference type="SAM" id="MobiDB-lite"/>
    </source>
</evidence>
<name>A0AAD9L412_RIDPI</name>
<feature type="compositionally biased region" description="Low complexity" evidence="1">
    <location>
        <begin position="55"/>
        <end position="65"/>
    </location>
</feature>